<protein>
    <submittedName>
        <fullName evidence="1">Uncharacterized protein</fullName>
    </submittedName>
</protein>
<proteinExistence type="predicted"/>
<name>A0A1I7IZ60_9GAMM</name>
<dbReference type="Proteomes" id="UP000198693">
    <property type="component" value="Unassembled WGS sequence"/>
</dbReference>
<sequence>MHLLRFLIELKRNAEEIQAICLDGFQMLNVRFWPNGECQAMLMELLR</sequence>
<gene>
    <name evidence="1" type="ORF">SAMN04487955_108169</name>
</gene>
<evidence type="ECO:0000313" key="1">
    <source>
        <dbReference type="EMBL" id="SFU78197.1"/>
    </source>
</evidence>
<accession>A0A1I7IZ60</accession>
<reference evidence="2" key="1">
    <citation type="submission" date="2016-10" db="EMBL/GenBank/DDBJ databases">
        <authorList>
            <person name="Varghese N."/>
            <person name="Submissions S."/>
        </authorList>
    </citation>
    <scope>NUCLEOTIDE SEQUENCE [LARGE SCALE GENOMIC DNA]</scope>
    <source>
        <strain evidence="2">CGMCC 1.6981</strain>
    </source>
</reference>
<keyword evidence="2" id="KW-1185">Reference proteome</keyword>
<evidence type="ECO:0000313" key="2">
    <source>
        <dbReference type="Proteomes" id="UP000198693"/>
    </source>
</evidence>
<dbReference type="AlphaFoldDB" id="A0A1I7IZ60"/>
<dbReference type="EMBL" id="FPBP01000008">
    <property type="protein sequence ID" value="SFU78197.1"/>
    <property type="molecule type" value="Genomic_DNA"/>
</dbReference>
<organism evidence="1 2">
    <name type="scientific">Halomonas korlensis</name>
    <dbReference type="NCBI Taxonomy" id="463301"/>
    <lineage>
        <taxon>Bacteria</taxon>
        <taxon>Pseudomonadati</taxon>
        <taxon>Pseudomonadota</taxon>
        <taxon>Gammaproteobacteria</taxon>
        <taxon>Oceanospirillales</taxon>
        <taxon>Halomonadaceae</taxon>
        <taxon>Halomonas</taxon>
    </lineage>
</organism>